<dbReference type="AlphaFoldDB" id="A0A2B4RC63"/>
<accession>A0A2B4RC63</accession>
<reference evidence="4" key="1">
    <citation type="journal article" date="2017" name="bioRxiv">
        <title>Comparative analysis of the genomes of Stylophora pistillata and Acropora digitifera provides evidence for extensive differences between species of corals.</title>
        <authorList>
            <person name="Voolstra C.R."/>
            <person name="Li Y."/>
            <person name="Liew Y.J."/>
            <person name="Baumgarten S."/>
            <person name="Zoccola D."/>
            <person name="Flot J.-F."/>
            <person name="Tambutte S."/>
            <person name="Allemand D."/>
            <person name="Aranda M."/>
        </authorList>
    </citation>
    <scope>NUCLEOTIDE SEQUENCE [LARGE SCALE GENOMIC DNA]</scope>
</reference>
<feature type="compositionally biased region" description="Basic residues" evidence="1">
    <location>
        <begin position="1"/>
        <end position="10"/>
    </location>
</feature>
<dbReference type="FunFam" id="3.10.20.370:FF:000001">
    <property type="entry name" value="Retrovirus-related Pol polyprotein from transposon 17.6-like protein"/>
    <property type="match status" value="1"/>
</dbReference>
<gene>
    <name evidence="3" type="primary">pol</name>
    <name evidence="3" type="ORF">AWC38_SpisGene21084</name>
</gene>
<evidence type="ECO:0000313" key="4">
    <source>
        <dbReference type="Proteomes" id="UP000225706"/>
    </source>
</evidence>
<feature type="compositionally biased region" description="Low complexity" evidence="1">
    <location>
        <begin position="11"/>
        <end position="35"/>
    </location>
</feature>
<dbReference type="FunFam" id="3.30.70.270:FF:000026">
    <property type="entry name" value="Transposon Ty3-G Gag-Pol polyprotein"/>
    <property type="match status" value="1"/>
</dbReference>
<dbReference type="InterPro" id="IPR036397">
    <property type="entry name" value="RNaseH_sf"/>
</dbReference>
<comment type="caution">
    <text evidence="3">The sequence shown here is derived from an EMBL/GenBank/DDBJ whole genome shotgun (WGS) entry which is preliminary data.</text>
</comment>
<dbReference type="GO" id="GO:0015074">
    <property type="term" value="P:DNA integration"/>
    <property type="evidence" value="ECO:0007669"/>
    <property type="project" value="InterPro"/>
</dbReference>
<dbReference type="SUPFAM" id="SSF56672">
    <property type="entry name" value="DNA/RNA polymerases"/>
    <property type="match status" value="1"/>
</dbReference>
<dbReference type="PANTHER" id="PTHR37984:SF8">
    <property type="entry name" value="CCHC-TYPE DOMAIN-CONTAINING PROTEIN"/>
    <property type="match status" value="1"/>
</dbReference>
<evidence type="ECO:0000259" key="2">
    <source>
        <dbReference type="PROSITE" id="PS50994"/>
    </source>
</evidence>
<keyword evidence="4" id="KW-1185">Reference proteome</keyword>
<proteinExistence type="predicted"/>
<dbReference type="FunFam" id="3.30.420.10:FF:000063">
    <property type="entry name" value="Retrovirus-related Pol polyprotein from transposon 297-like Protein"/>
    <property type="match status" value="1"/>
</dbReference>
<dbReference type="InterPro" id="IPR001584">
    <property type="entry name" value="Integrase_cat-core"/>
</dbReference>
<feature type="region of interest" description="Disordered" evidence="1">
    <location>
        <begin position="651"/>
        <end position="743"/>
    </location>
</feature>
<dbReference type="Gene3D" id="3.30.420.10">
    <property type="entry name" value="Ribonuclease H-like superfamily/Ribonuclease H"/>
    <property type="match status" value="1"/>
</dbReference>
<feature type="compositionally biased region" description="Basic and acidic residues" evidence="1">
    <location>
        <begin position="651"/>
        <end position="660"/>
    </location>
</feature>
<dbReference type="InterPro" id="IPR043502">
    <property type="entry name" value="DNA/RNA_pol_sf"/>
</dbReference>
<dbReference type="CDD" id="cd09274">
    <property type="entry name" value="RNase_HI_RT_Ty3"/>
    <property type="match status" value="1"/>
</dbReference>
<protein>
    <submittedName>
        <fullName evidence="3">Retrovirus-related Pol polyprotein from transposon 17.6</fullName>
    </submittedName>
</protein>
<name>A0A2B4RC63_STYPI</name>
<dbReference type="GO" id="GO:0003676">
    <property type="term" value="F:nucleic acid binding"/>
    <property type="evidence" value="ECO:0007669"/>
    <property type="project" value="InterPro"/>
</dbReference>
<dbReference type="Pfam" id="PF17919">
    <property type="entry name" value="RT_RNaseH_2"/>
    <property type="match status" value="1"/>
</dbReference>
<feature type="domain" description="Integrase catalytic" evidence="2">
    <location>
        <begin position="420"/>
        <end position="606"/>
    </location>
</feature>
<dbReference type="PANTHER" id="PTHR37984">
    <property type="entry name" value="PROTEIN CBG26694"/>
    <property type="match status" value="1"/>
</dbReference>
<dbReference type="Proteomes" id="UP000225706">
    <property type="component" value="Unassembled WGS sequence"/>
</dbReference>
<dbReference type="Pfam" id="PF00665">
    <property type="entry name" value="rve"/>
    <property type="match status" value="1"/>
</dbReference>
<dbReference type="PROSITE" id="PS50994">
    <property type="entry name" value="INTEGRASE"/>
    <property type="match status" value="1"/>
</dbReference>
<dbReference type="STRING" id="50429.A0A2B4RC63"/>
<dbReference type="EMBL" id="LSMT01000739">
    <property type="protein sequence ID" value="PFX14736.1"/>
    <property type="molecule type" value="Genomic_DNA"/>
</dbReference>
<dbReference type="InterPro" id="IPR050951">
    <property type="entry name" value="Retrovirus_Pol_polyprotein"/>
</dbReference>
<dbReference type="Gene3D" id="3.30.70.270">
    <property type="match status" value="2"/>
</dbReference>
<dbReference type="Gene3D" id="3.10.20.370">
    <property type="match status" value="1"/>
</dbReference>
<dbReference type="SUPFAM" id="SSF53098">
    <property type="entry name" value="Ribonuclease H-like"/>
    <property type="match status" value="1"/>
</dbReference>
<dbReference type="InterPro" id="IPR041577">
    <property type="entry name" value="RT_RNaseH_2"/>
</dbReference>
<dbReference type="OrthoDB" id="5987990at2759"/>
<sequence>MSSKCKHHSVHSVGEDYSTDSSESSSETISGYSTDQDQIVNAVQPGNQLIFCEMEVNKKPQSFKVDFVIVDKELTPLLSGKGAQKMNLITVHYDKFKVVNAVSSPERDYVQLFPDTFKETPDTLPGKKVHLTVAEGASPVIPSARTLPESRKDVVKAELQRLVDTAMIVPVDEPTDWALEGLQGVRCIANDVLIWGRTDDEHDERVHLFLQRCCEIGIALNKDKCRFGLQEIPFMGHVVSSNSLNPDPTKIEAIVKMKPPTDKAGVERLRGTVNYLARFVPKLSDVMRAINDLNHPDVEWTWDSVYDKAFEEIKRLLTQAPGLAYFDSTKELSFQCDASGQCLGAALLQEGRPLAYASRALSDTETRYTTIEKEMLAIVFVLEKWHQYTYGRHVTVHSDYKPLESITKKPLDRAPKRLQGMLTPCKEPLISHDIPERAWEKIGCDLLSCNGKDYLITACYKSNFWELDRLTDTKSTTVIKKLKAHLARYGIPRQLVSDNGPQFVSSKFHAFTKSWGIEHTATSPHNSKANGKVESAVKVAKRRLRKTAKSGEDQYLSLLNIRNSPTQGVDSSQAQCLMGRRTRTLLPTTKSLLEARNPLNHHEMEQLQLNQKRQAKYYNRTVHDLPTLKEGDTVRMKPFVLGQHTWKKAEVTRRTDERSYEVQASGTTYKRNRQHLVKTSQPSKQEYLAKEPHPIPSADCKVTNPGQDTQHNASPQNQAEGTSDTTTMPNPCESGAVKRSLSGGAINPTARLRDYVLT</sequence>
<organism evidence="3 4">
    <name type="scientific">Stylophora pistillata</name>
    <name type="common">Smooth cauliflower coral</name>
    <dbReference type="NCBI Taxonomy" id="50429"/>
    <lineage>
        <taxon>Eukaryota</taxon>
        <taxon>Metazoa</taxon>
        <taxon>Cnidaria</taxon>
        <taxon>Anthozoa</taxon>
        <taxon>Hexacorallia</taxon>
        <taxon>Scleractinia</taxon>
        <taxon>Astrocoeniina</taxon>
        <taxon>Pocilloporidae</taxon>
        <taxon>Stylophora</taxon>
    </lineage>
</organism>
<feature type="compositionally biased region" description="Polar residues" evidence="1">
    <location>
        <begin position="704"/>
        <end position="729"/>
    </location>
</feature>
<dbReference type="InterPro" id="IPR012337">
    <property type="entry name" value="RNaseH-like_sf"/>
</dbReference>
<feature type="region of interest" description="Disordered" evidence="1">
    <location>
        <begin position="1"/>
        <end position="37"/>
    </location>
</feature>
<dbReference type="InterPro" id="IPR043128">
    <property type="entry name" value="Rev_trsase/Diguanyl_cyclase"/>
</dbReference>
<evidence type="ECO:0000313" key="3">
    <source>
        <dbReference type="EMBL" id="PFX14736.1"/>
    </source>
</evidence>
<evidence type="ECO:0000256" key="1">
    <source>
        <dbReference type="SAM" id="MobiDB-lite"/>
    </source>
</evidence>